<proteinExistence type="predicted"/>
<gene>
    <name evidence="1" type="ORF">Krac_4383</name>
</gene>
<organism evidence="1 2">
    <name type="scientific">Ktedonobacter racemifer DSM 44963</name>
    <dbReference type="NCBI Taxonomy" id="485913"/>
    <lineage>
        <taxon>Bacteria</taxon>
        <taxon>Bacillati</taxon>
        <taxon>Chloroflexota</taxon>
        <taxon>Ktedonobacteria</taxon>
        <taxon>Ktedonobacterales</taxon>
        <taxon>Ktedonobacteraceae</taxon>
        <taxon>Ktedonobacter</taxon>
    </lineage>
</organism>
<accession>D6TSM5</accession>
<dbReference type="InParanoid" id="D6TSM5"/>
<keyword evidence="2" id="KW-1185">Reference proteome</keyword>
<dbReference type="Proteomes" id="UP000004508">
    <property type="component" value="Unassembled WGS sequence"/>
</dbReference>
<evidence type="ECO:0000313" key="2">
    <source>
        <dbReference type="Proteomes" id="UP000004508"/>
    </source>
</evidence>
<reference evidence="1 2" key="1">
    <citation type="journal article" date="2011" name="Stand. Genomic Sci.">
        <title>Non-contiguous finished genome sequence and contextual data of the filamentous soil bacterium Ktedonobacter racemifer type strain (SOSP1-21).</title>
        <authorList>
            <person name="Chang Y.J."/>
            <person name="Land M."/>
            <person name="Hauser L."/>
            <person name="Chertkov O."/>
            <person name="Del Rio T.G."/>
            <person name="Nolan M."/>
            <person name="Copeland A."/>
            <person name="Tice H."/>
            <person name="Cheng J.F."/>
            <person name="Lucas S."/>
            <person name="Han C."/>
            <person name="Goodwin L."/>
            <person name="Pitluck S."/>
            <person name="Ivanova N."/>
            <person name="Ovchinikova G."/>
            <person name="Pati A."/>
            <person name="Chen A."/>
            <person name="Palaniappan K."/>
            <person name="Mavromatis K."/>
            <person name="Liolios K."/>
            <person name="Brettin T."/>
            <person name="Fiebig A."/>
            <person name="Rohde M."/>
            <person name="Abt B."/>
            <person name="Goker M."/>
            <person name="Detter J.C."/>
            <person name="Woyke T."/>
            <person name="Bristow J."/>
            <person name="Eisen J.A."/>
            <person name="Markowitz V."/>
            <person name="Hugenholtz P."/>
            <person name="Kyrpides N.C."/>
            <person name="Klenk H.P."/>
            <person name="Lapidus A."/>
        </authorList>
    </citation>
    <scope>NUCLEOTIDE SEQUENCE [LARGE SCALE GENOMIC DNA]</scope>
    <source>
        <strain evidence="2">DSM 44963</strain>
    </source>
</reference>
<protein>
    <submittedName>
        <fullName evidence="1">Uncharacterized protein</fullName>
    </submittedName>
</protein>
<dbReference type="AlphaFoldDB" id="D6TSM5"/>
<sequence length="217" mass="24782">MPELTSLQTLVCCDEHSFPSVTEKVAQTLGRMGVLNDAVEKWLLRAQWPSSFDPDFPYAFLEPDSPVTIKSGDEVYQARVFFFFDPAPEKPGEYDHLVELSLLFPTEPMQRKGDIVFSQNAGRLCWQILREFTTTFPEFGMYVTNEARMWSRQRRLKNVVRAASSGLLRWRSFPKLCLKSFCPFPKIVSVLLVSNGAGLPIRIAGRRYPGARSVEHE</sequence>
<evidence type="ECO:0000313" key="1">
    <source>
        <dbReference type="EMBL" id="EFH83426.1"/>
    </source>
</evidence>
<comment type="caution">
    <text evidence="1">The sequence shown here is derived from an EMBL/GenBank/DDBJ whole genome shotgun (WGS) entry which is preliminary data.</text>
</comment>
<name>D6TSM5_KTERA</name>
<dbReference type="STRING" id="485913.Krac_4383"/>
<dbReference type="EMBL" id="ADVG01000003">
    <property type="protein sequence ID" value="EFH83426.1"/>
    <property type="molecule type" value="Genomic_DNA"/>
</dbReference>